<evidence type="ECO:0000256" key="5">
    <source>
        <dbReference type="ARBA" id="ARBA00022833"/>
    </source>
</evidence>
<evidence type="ECO:0000259" key="12">
    <source>
        <dbReference type="PROSITE" id="PS50157"/>
    </source>
</evidence>
<dbReference type="PANTHER" id="PTHR16515">
    <property type="entry name" value="PR DOMAIN ZINC FINGER PROTEIN"/>
    <property type="match status" value="1"/>
</dbReference>
<protein>
    <recommendedName>
        <fullName evidence="12">C2H2-type domain-containing protein</fullName>
    </recommendedName>
</protein>
<dbReference type="SMART" id="SM00868">
    <property type="entry name" value="zf-AD"/>
    <property type="match status" value="1"/>
</dbReference>
<dbReference type="EnsemblMetazoa" id="ASIC003513-RA">
    <property type="protein sequence ID" value="ASIC003513-PA"/>
    <property type="gene ID" value="ASIC003513"/>
</dbReference>
<keyword evidence="9" id="KW-0539">Nucleus</keyword>
<dbReference type="EMBL" id="KE524778">
    <property type="protein sequence ID" value="KFB36473.1"/>
    <property type="molecule type" value="Genomic_DNA"/>
</dbReference>
<evidence type="ECO:0000256" key="8">
    <source>
        <dbReference type="ARBA" id="ARBA00023163"/>
    </source>
</evidence>
<dbReference type="GO" id="GO:0010468">
    <property type="term" value="P:regulation of gene expression"/>
    <property type="evidence" value="ECO:0007669"/>
    <property type="project" value="TreeGrafter"/>
</dbReference>
<evidence type="ECO:0000313" key="14">
    <source>
        <dbReference type="EnsemblMetazoa" id="ASIC003513-PA"/>
    </source>
</evidence>
<evidence type="ECO:0000256" key="11">
    <source>
        <dbReference type="SAM" id="MobiDB-lite"/>
    </source>
</evidence>
<keyword evidence="4 10" id="KW-0863">Zinc-finger</keyword>
<evidence type="ECO:0000256" key="7">
    <source>
        <dbReference type="ARBA" id="ARBA00023125"/>
    </source>
</evidence>
<dbReference type="STRING" id="74873.A0A084VES9"/>
<dbReference type="OrthoDB" id="6077919at2759"/>
<dbReference type="PROSITE" id="PS50157">
    <property type="entry name" value="ZINC_FINGER_C2H2_2"/>
    <property type="match status" value="5"/>
</dbReference>
<dbReference type="EMBL" id="ATLV01012290">
    <property type="status" value="NOT_ANNOTATED_CDS"/>
    <property type="molecule type" value="Genomic_DNA"/>
</dbReference>
<dbReference type="GO" id="GO:0005634">
    <property type="term" value="C:nucleus"/>
    <property type="evidence" value="ECO:0007669"/>
    <property type="project" value="UniProtKB-SubCell"/>
</dbReference>
<dbReference type="InterPro" id="IPR036236">
    <property type="entry name" value="Znf_C2H2_sf"/>
</dbReference>
<dbReference type="VEuPathDB" id="VectorBase:ASIS005090"/>
<keyword evidence="3" id="KW-0677">Repeat</keyword>
<keyword evidence="15" id="KW-1185">Reference proteome</keyword>
<sequence length="591" mass="67584">MTVCSKELNSEEYNIDNIIESAVDELLQQKVTSHSDYDDIDVLLLSLCRLCAREAPQLVKTSDVDWMLICCLKITGIDGTTSGTSICHSCMKTLADIQQFRGLCEEGQKRIIAMLTQQNMLPDFLNLDFTDAKKEATMGLNCPAVEAQFPDVPTLDSTEQEQKKLPVPEEKNFREADKNTEEYKVPTGDASTRGHKNNLPRKAALKVQELVKTLASADSDVETSDSDEFRPEREQERQSSDDSDQEVVQQKSNRNWKKKSKPATDGSGKKSISHESRRRMVDGRLEWVCLDCELAFESCSKLKKHRQSCELVGSERSKRYGTFPCETCGDVLNTFAALCLHRYKHETSLAAGKEKKEKVEKICHVCGKIFKTARSLNKHLGIHLDEKKYVCQICDKSFAGKQSLRNHLDVHSDAKRHECATCGKKFLTSISLRNHRETHKPNYLRLQCMICPKRFAHPYRLRKHMMVHTDEFPYSCEICPSVFRKACQLNRHMEKGHGPPQRPTVQPEQHDEMVDFDDMIVYQPEDDLAAMFDTMKDDLPQLSQTGVIDTLPQEQPFATDQLLAEATREFTVQCFPEVHEADNEIYYFMEF</sequence>
<evidence type="ECO:0000256" key="2">
    <source>
        <dbReference type="ARBA" id="ARBA00022723"/>
    </source>
</evidence>
<keyword evidence="6" id="KW-0805">Transcription regulation</keyword>
<keyword evidence="8" id="KW-0804">Transcription</keyword>
<feature type="compositionally biased region" description="Basic and acidic residues" evidence="11">
    <location>
        <begin position="160"/>
        <end position="184"/>
    </location>
</feature>
<evidence type="ECO:0000256" key="6">
    <source>
        <dbReference type="ARBA" id="ARBA00023015"/>
    </source>
</evidence>
<dbReference type="GO" id="GO:0003677">
    <property type="term" value="F:DNA binding"/>
    <property type="evidence" value="ECO:0007669"/>
    <property type="project" value="UniProtKB-KW"/>
</dbReference>
<evidence type="ECO:0000256" key="10">
    <source>
        <dbReference type="PROSITE-ProRule" id="PRU00042"/>
    </source>
</evidence>
<keyword evidence="5" id="KW-0862">Zinc</keyword>
<dbReference type="Pfam" id="PF00096">
    <property type="entry name" value="zf-C2H2"/>
    <property type="match status" value="4"/>
</dbReference>
<evidence type="ECO:0000256" key="4">
    <source>
        <dbReference type="ARBA" id="ARBA00022771"/>
    </source>
</evidence>
<comment type="subcellular location">
    <subcellularLocation>
        <location evidence="1">Nucleus</location>
    </subcellularLocation>
</comment>
<dbReference type="AlphaFoldDB" id="A0A084VES9"/>
<feature type="domain" description="C2H2-type" evidence="12">
    <location>
        <begin position="474"/>
        <end position="502"/>
    </location>
</feature>
<organism evidence="13">
    <name type="scientific">Anopheles sinensis</name>
    <name type="common">Mosquito</name>
    <dbReference type="NCBI Taxonomy" id="74873"/>
    <lineage>
        <taxon>Eukaryota</taxon>
        <taxon>Metazoa</taxon>
        <taxon>Ecdysozoa</taxon>
        <taxon>Arthropoda</taxon>
        <taxon>Hexapoda</taxon>
        <taxon>Insecta</taxon>
        <taxon>Pterygota</taxon>
        <taxon>Neoptera</taxon>
        <taxon>Endopterygota</taxon>
        <taxon>Diptera</taxon>
        <taxon>Nematocera</taxon>
        <taxon>Culicoidea</taxon>
        <taxon>Culicidae</taxon>
        <taxon>Anophelinae</taxon>
        <taxon>Anopheles</taxon>
    </lineage>
</organism>
<accession>A0A084VES9</accession>
<dbReference type="PROSITE" id="PS00028">
    <property type="entry name" value="ZINC_FINGER_C2H2_1"/>
    <property type="match status" value="6"/>
</dbReference>
<keyword evidence="7" id="KW-0238">DNA-binding</keyword>
<dbReference type="VEuPathDB" id="VectorBase:ASIC003513"/>
<evidence type="ECO:0000256" key="1">
    <source>
        <dbReference type="ARBA" id="ARBA00004123"/>
    </source>
</evidence>
<reference evidence="14" key="2">
    <citation type="submission" date="2020-05" db="UniProtKB">
        <authorList>
            <consortium name="EnsemblMetazoa"/>
        </authorList>
    </citation>
    <scope>IDENTIFICATION</scope>
</reference>
<evidence type="ECO:0000313" key="15">
    <source>
        <dbReference type="Proteomes" id="UP000030765"/>
    </source>
</evidence>
<dbReference type="Proteomes" id="UP000030765">
    <property type="component" value="Unassembled WGS sequence"/>
</dbReference>
<dbReference type="InterPro" id="IPR012934">
    <property type="entry name" value="Znf_AD"/>
</dbReference>
<dbReference type="PANTHER" id="PTHR16515:SF49">
    <property type="entry name" value="GASTRULA ZINC FINGER PROTEIN XLCGF49.1-LIKE-RELATED"/>
    <property type="match status" value="1"/>
</dbReference>
<feature type="region of interest" description="Disordered" evidence="11">
    <location>
        <begin position="150"/>
        <end position="201"/>
    </location>
</feature>
<feature type="domain" description="C2H2-type" evidence="12">
    <location>
        <begin position="361"/>
        <end position="388"/>
    </location>
</feature>
<dbReference type="SUPFAM" id="SSF57667">
    <property type="entry name" value="beta-beta-alpha zinc fingers"/>
    <property type="match status" value="3"/>
</dbReference>
<proteinExistence type="predicted"/>
<keyword evidence="2" id="KW-0479">Metal-binding</keyword>
<evidence type="ECO:0000256" key="9">
    <source>
        <dbReference type="ARBA" id="ARBA00023242"/>
    </source>
</evidence>
<name>A0A084VES9_ANOSI</name>
<evidence type="ECO:0000256" key="3">
    <source>
        <dbReference type="ARBA" id="ARBA00022737"/>
    </source>
</evidence>
<feature type="domain" description="C2H2-type" evidence="12">
    <location>
        <begin position="389"/>
        <end position="416"/>
    </location>
</feature>
<dbReference type="GO" id="GO:0008270">
    <property type="term" value="F:zinc ion binding"/>
    <property type="evidence" value="ECO:0007669"/>
    <property type="project" value="UniProtKB-KW"/>
</dbReference>
<feature type="domain" description="C2H2-type" evidence="12">
    <location>
        <begin position="417"/>
        <end position="439"/>
    </location>
</feature>
<dbReference type="OMA" id="LQWVCLD"/>
<dbReference type="InterPro" id="IPR050331">
    <property type="entry name" value="Zinc_finger"/>
</dbReference>
<dbReference type="SMART" id="SM00355">
    <property type="entry name" value="ZnF_C2H2"/>
    <property type="match status" value="7"/>
</dbReference>
<dbReference type="InterPro" id="IPR013087">
    <property type="entry name" value="Znf_C2H2_type"/>
</dbReference>
<dbReference type="Pfam" id="PF13912">
    <property type="entry name" value="zf-C2H2_6"/>
    <property type="match status" value="1"/>
</dbReference>
<feature type="domain" description="C2H2-type" evidence="12">
    <location>
        <begin position="446"/>
        <end position="473"/>
    </location>
</feature>
<feature type="compositionally biased region" description="Basic and acidic residues" evidence="11">
    <location>
        <begin position="227"/>
        <end position="240"/>
    </location>
</feature>
<gene>
    <name evidence="13" type="ORF">ZHAS_00003513</name>
</gene>
<dbReference type="FunFam" id="3.30.160.60:FF:000110">
    <property type="entry name" value="Zinc finger protein-like"/>
    <property type="match status" value="1"/>
</dbReference>
<dbReference type="Gene3D" id="3.30.160.60">
    <property type="entry name" value="Classic Zinc Finger"/>
    <property type="match status" value="5"/>
</dbReference>
<reference evidence="13 15" key="1">
    <citation type="journal article" date="2014" name="BMC Genomics">
        <title>Genome sequence of Anopheles sinensis provides insight into genetics basis of mosquito competence for malaria parasites.</title>
        <authorList>
            <person name="Zhou D."/>
            <person name="Zhang D."/>
            <person name="Ding G."/>
            <person name="Shi L."/>
            <person name="Hou Q."/>
            <person name="Ye Y."/>
            <person name="Xu Y."/>
            <person name="Zhou H."/>
            <person name="Xiong C."/>
            <person name="Li S."/>
            <person name="Yu J."/>
            <person name="Hong S."/>
            <person name="Yu X."/>
            <person name="Zou P."/>
            <person name="Chen C."/>
            <person name="Chang X."/>
            <person name="Wang W."/>
            <person name="Lv Y."/>
            <person name="Sun Y."/>
            <person name="Ma L."/>
            <person name="Shen B."/>
            <person name="Zhu C."/>
        </authorList>
    </citation>
    <scope>NUCLEOTIDE SEQUENCE [LARGE SCALE GENOMIC DNA]</scope>
</reference>
<feature type="region of interest" description="Disordered" evidence="11">
    <location>
        <begin position="215"/>
        <end position="276"/>
    </location>
</feature>
<evidence type="ECO:0000313" key="13">
    <source>
        <dbReference type="EMBL" id="KFB36473.1"/>
    </source>
</evidence>